<keyword evidence="5" id="KW-0808">Transferase</keyword>
<evidence type="ECO:0000256" key="4">
    <source>
        <dbReference type="ARBA" id="ARBA00022490"/>
    </source>
</evidence>
<evidence type="ECO:0000256" key="11">
    <source>
        <dbReference type="ARBA" id="ARBA00023080"/>
    </source>
</evidence>
<comment type="similarity">
    <text evidence="1">Belongs to the NDK family.</text>
</comment>
<accession>A0A382G9Y1</accession>
<proteinExistence type="inferred from homology"/>
<reference evidence="13" key="1">
    <citation type="submission" date="2018-05" db="EMBL/GenBank/DDBJ databases">
        <authorList>
            <person name="Lanie J.A."/>
            <person name="Ng W.-L."/>
            <person name="Kazmierczak K.M."/>
            <person name="Andrzejewski T.M."/>
            <person name="Davidsen T.M."/>
            <person name="Wayne K.J."/>
            <person name="Tettelin H."/>
            <person name="Glass J.I."/>
            <person name="Rusch D."/>
            <person name="Podicherti R."/>
            <person name="Tsui H.-C.T."/>
            <person name="Winkler M.E."/>
        </authorList>
    </citation>
    <scope>NUCLEOTIDE SEQUENCE</scope>
</reference>
<keyword evidence="8" id="KW-0418">Kinase</keyword>
<dbReference type="GO" id="GO:0004550">
    <property type="term" value="F:nucleoside diphosphate kinase activity"/>
    <property type="evidence" value="ECO:0007669"/>
    <property type="project" value="UniProtKB-EC"/>
</dbReference>
<keyword evidence="7" id="KW-0547">Nucleotide-binding</keyword>
<dbReference type="Pfam" id="PF00334">
    <property type="entry name" value="NDK"/>
    <property type="match status" value="1"/>
</dbReference>
<dbReference type="PRINTS" id="PR01243">
    <property type="entry name" value="NUCDPKINASE"/>
</dbReference>
<keyword evidence="10" id="KW-0460">Magnesium</keyword>
<dbReference type="SUPFAM" id="SSF54919">
    <property type="entry name" value="Nucleoside diphosphate kinase, NDK"/>
    <property type="match status" value="1"/>
</dbReference>
<keyword evidence="11" id="KW-0546">Nucleotide metabolism</keyword>
<dbReference type="EMBL" id="UINC01054217">
    <property type="protein sequence ID" value="SVB71652.1"/>
    <property type="molecule type" value="Genomic_DNA"/>
</dbReference>
<dbReference type="InterPro" id="IPR034907">
    <property type="entry name" value="NDK-like_dom"/>
</dbReference>
<dbReference type="PROSITE" id="PS51374">
    <property type="entry name" value="NDPK_LIKE"/>
    <property type="match status" value="1"/>
</dbReference>
<keyword evidence="6" id="KW-0479">Metal-binding</keyword>
<evidence type="ECO:0000256" key="9">
    <source>
        <dbReference type="ARBA" id="ARBA00022840"/>
    </source>
</evidence>
<dbReference type="PROSITE" id="PS00469">
    <property type="entry name" value="NDPK"/>
    <property type="match status" value="1"/>
</dbReference>
<sequence>MEQTFAIIKPDAVERNLIGKILERIETEGFRITSIKRVLLTIPIAEGFYHVHKERPFFKDLTKSMCGGPVVLLVLEKEGAIKAWRKLMGATNPADADEGTIRKEFAVNLERNSVHGSDAPETAAFEISYFFSQTEIKS</sequence>
<dbReference type="PANTHER" id="PTHR46161">
    <property type="entry name" value="NUCLEOSIDE DIPHOSPHATE KINASE"/>
    <property type="match status" value="1"/>
</dbReference>
<dbReference type="InterPro" id="IPR001564">
    <property type="entry name" value="Nucleoside_diP_kinase"/>
</dbReference>
<organism evidence="13">
    <name type="scientific">marine metagenome</name>
    <dbReference type="NCBI Taxonomy" id="408172"/>
    <lineage>
        <taxon>unclassified sequences</taxon>
        <taxon>metagenomes</taxon>
        <taxon>ecological metagenomes</taxon>
    </lineage>
</organism>
<name>A0A382G9Y1_9ZZZZ</name>
<dbReference type="GO" id="GO:0046872">
    <property type="term" value="F:metal ion binding"/>
    <property type="evidence" value="ECO:0007669"/>
    <property type="project" value="UniProtKB-KW"/>
</dbReference>
<dbReference type="SMART" id="SM00562">
    <property type="entry name" value="NDK"/>
    <property type="match status" value="1"/>
</dbReference>
<evidence type="ECO:0000259" key="12">
    <source>
        <dbReference type="SMART" id="SM00562"/>
    </source>
</evidence>
<dbReference type="NCBIfam" id="NF001908">
    <property type="entry name" value="PRK00668.1"/>
    <property type="match status" value="1"/>
</dbReference>
<dbReference type="InterPro" id="IPR023005">
    <property type="entry name" value="Nucleoside_diP_kinase_AS"/>
</dbReference>
<gene>
    <name evidence="13" type="ORF">METZ01_LOCUS224506</name>
</gene>
<evidence type="ECO:0000256" key="3">
    <source>
        <dbReference type="ARBA" id="ARBA00017632"/>
    </source>
</evidence>
<dbReference type="GO" id="GO:0005524">
    <property type="term" value="F:ATP binding"/>
    <property type="evidence" value="ECO:0007669"/>
    <property type="project" value="UniProtKB-KW"/>
</dbReference>
<dbReference type="EC" id="2.7.4.6" evidence="2"/>
<evidence type="ECO:0000256" key="6">
    <source>
        <dbReference type="ARBA" id="ARBA00022723"/>
    </source>
</evidence>
<evidence type="ECO:0000256" key="7">
    <source>
        <dbReference type="ARBA" id="ARBA00022741"/>
    </source>
</evidence>
<evidence type="ECO:0000313" key="13">
    <source>
        <dbReference type="EMBL" id="SVB71652.1"/>
    </source>
</evidence>
<dbReference type="FunFam" id="3.30.70.141:FF:000003">
    <property type="entry name" value="Nucleoside diphosphate kinase"/>
    <property type="match status" value="1"/>
</dbReference>
<dbReference type="GO" id="GO:0006183">
    <property type="term" value="P:GTP biosynthetic process"/>
    <property type="evidence" value="ECO:0007669"/>
    <property type="project" value="InterPro"/>
</dbReference>
<keyword evidence="9" id="KW-0067">ATP-binding</keyword>
<dbReference type="GO" id="GO:0006241">
    <property type="term" value="P:CTP biosynthetic process"/>
    <property type="evidence" value="ECO:0007669"/>
    <property type="project" value="InterPro"/>
</dbReference>
<dbReference type="InterPro" id="IPR036850">
    <property type="entry name" value="NDK-like_dom_sf"/>
</dbReference>
<dbReference type="GO" id="GO:0006228">
    <property type="term" value="P:UTP biosynthetic process"/>
    <property type="evidence" value="ECO:0007669"/>
    <property type="project" value="InterPro"/>
</dbReference>
<dbReference type="PANTHER" id="PTHR46161:SF3">
    <property type="entry name" value="NUCLEOSIDE DIPHOSPHATE KINASE DDB_G0292928-RELATED"/>
    <property type="match status" value="1"/>
</dbReference>
<evidence type="ECO:0000256" key="10">
    <source>
        <dbReference type="ARBA" id="ARBA00022842"/>
    </source>
</evidence>
<evidence type="ECO:0000256" key="5">
    <source>
        <dbReference type="ARBA" id="ARBA00022679"/>
    </source>
</evidence>
<feature type="domain" description="Nucleoside diphosphate kinase-like" evidence="12">
    <location>
        <begin position="1"/>
        <end position="138"/>
    </location>
</feature>
<dbReference type="AlphaFoldDB" id="A0A382G9Y1"/>
<protein>
    <recommendedName>
        <fullName evidence="3">Nucleoside diphosphate kinase</fullName>
        <ecNumber evidence="2">2.7.4.6</ecNumber>
    </recommendedName>
</protein>
<dbReference type="CDD" id="cd04413">
    <property type="entry name" value="NDPk_I"/>
    <property type="match status" value="1"/>
</dbReference>
<evidence type="ECO:0000256" key="8">
    <source>
        <dbReference type="ARBA" id="ARBA00022777"/>
    </source>
</evidence>
<evidence type="ECO:0000256" key="1">
    <source>
        <dbReference type="ARBA" id="ARBA00008142"/>
    </source>
</evidence>
<evidence type="ECO:0000256" key="2">
    <source>
        <dbReference type="ARBA" id="ARBA00012966"/>
    </source>
</evidence>
<dbReference type="Gene3D" id="3.30.70.141">
    <property type="entry name" value="Nucleoside diphosphate kinase-like domain"/>
    <property type="match status" value="1"/>
</dbReference>
<dbReference type="HAMAP" id="MF_00451">
    <property type="entry name" value="NDP_kinase"/>
    <property type="match status" value="1"/>
</dbReference>
<keyword evidence="4" id="KW-0963">Cytoplasm</keyword>